<evidence type="ECO:0000313" key="2">
    <source>
        <dbReference type="Proteomes" id="UP001060070"/>
    </source>
</evidence>
<dbReference type="EMBL" id="CP088147">
    <property type="protein sequence ID" value="UTU54376.1"/>
    <property type="molecule type" value="Genomic_DNA"/>
</dbReference>
<dbReference type="Proteomes" id="UP001060070">
    <property type="component" value="Chromosome"/>
</dbReference>
<gene>
    <name evidence="1" type="ORF">LRP29_13695</name>
</gene>
<reference evidence="1 2" key="1">
    <citation type="journal article" date="2022" name="Microbiol. Resour. Announc.">
        <title>Complete Genome Sequence of Mesorhizobium ciceri Strain R30, a Rhizobium Used as a Commercial Inoculant for Chickpea in Argentina.</title>
        <authorList>
            <person name="Foresto E."/>
            <person name="Revale S."/>
            <person name="Primo E."/>
            <person name="Nievas F."/>
            <person name="Carezzano E."/>
            <person name="Puente M."/>
            <person name="Alzari P."/>
            <person name="Mart M."/>
            <person name="Ben-Assaya M."/>
            <person name="Mornico D."/>
            <person name="Santoro M."/>
            <person name="Mart F."/>
            <person name="Giordano W."/>
            <person name="Bogino P."/>
        </authorList>
    </citation>
    <scope>NUCLEOTIDE SEQUENCE [LARGE SCALE GENOMIC DNA]</scope>
    <source>
        <strain evidence="1 2">R30</strain>
    </source>
</reference>
<dbReference type="RefSeq" id="WP_024505451.1">
    <property type="nucleotide sequence ID" value="NZ_CP088147.1"/>
</dbReference>
<dbReference type="AlphaFoldDB" id="A0AB38TH53"/>
<protein>
    <submittedName>
        <fullName evidence="1">Uncharacterized protein</fullName>
    </submittedName>
</protein>
<name>A0AB38TH53_9HYPH</name>
<keyword evidence="2" id="KW-1185">Reference proteome</keyword>
<sequence length="606" mass="66277">MIEHLEIGRSGYFYQRKRSLSNDAIDKLFRALRAQTRQPSQNLFRIDRVALGEARYSAICFSYERDVSFLAAEAEVIERVFGYVVVVERGPHVAVFKSGLDIPSAFKTAFLGKIANERIERAIARHDAVFEKLRLRNMSISPLALRSKTLEARDLENAVATNSASRFIPQGYSVRRADGVYSATPTTGRISLRADRAGVEAAVAWATEISELLEAEVGAVAGFIRNFARPIELTALPAQVRPTFVGIDTMGLADALFTVDDGIRLIREGDNGVEALPQAEAEALLRALEPAFLIVTRRGLHEVRAGDGTTQIATLRIGATRIALQALDLLAIAGISIERREFPLGEDIDAVSLARFIDRENLFTILFSDLALAYIDGALFRDEALASGGTALLAHLQVNQSLEQSTSEKGTFAPGQIVFTQGSVFRSVVDTIATSEDVLLCDDLGDEWADFIGISTTSSPKMISFYHAKHGNPSLSASAFHDSVGQAIKNLGRMRLPSDMLPGKLATWDDRYRNGGVQTEIARMIRGGTLQEIAVKLDAARSAPDVLQRVFIVTSSLSRTQVQDVLTAATQGTTPSPHFVQLYWLLMSYFSACVEMGVRGYVVCRP</sequence>
<evidence type="ECO:0000313" key="1">
    <source>
        <dbReference type="EMBL" id="UTU54376.1"/>
    </source>
</evidence>
<organism evidence="1 2">
    <name type="scientific">Mesorhizobium ciceri</name>
    <dbReference type="NCBI Taxonomy" id="39645"/>
    <lineage>
        <taxon>Bacteria</taxon>
        <taxon>Pseudomonadati</taxon>
        <taxon>Pseudomonadota</taxon>
        <taxon>Alphaproteobacteria</taxon>
        <taxon>Hyphomicrobiales</taxon>
        <taxon>Phyllobacteriaceae</taxon>
        <taxon>Mesorhizobium</taxon>
    </lineage>
</organism>
<accession>A0AB38TH53</accession>
<proteinExistence type="predicted"/>